<keyword evidence="5 7" id="KW-1133">Transmembrane helix</keyword>
<comment type="caution">
    <text evidence="9">The sequence shown here is derived from an EMBL/GenBank/DDBJ whole genome shotgun (WGS) entry which is preliminary data.</text>
</comment>
<evidence type="ECO:0000313" key="9">
    <source>
        <dbReference type="EMBL" id="PIT90594.1"/>
    </source>
</evidence>
<dbReference type="Proteomes" id="UP000230543">
    <property type="component" value="Unassembled WGS sequence"/>
</dbReference>
<sequence>MKKSELFFSSLLVPLDFLMIVLAGVSAYHIRFAEFTTDIRPVIFADNLPFAYYLKIVLFVAFLWLIIFALAGLYNIRSTRKLVKEIYRVVLACSTGLMLIVILIFMRRELFDSRFIVLAGWILAIIYISLARAIVRWIQRTLFIYGVGVRKIIMVGNTKTTDSLVKEFSQDKRFGYQIVKRLRDFNIETAHELREFLKTKEVDEIIQSDPNLTKAEVLRLYDFADENHIIFKYAADLLGTKVLKTEVAEVAGIPIVEVKKTPLDGWGRIIKRIFDLAGAAFLIIILSPALALTALIIKLDSSGPVFYLDYRSGQAGKRFLFYKFRSMVAHLCDGEGPSATPEGNKILQKLETDQQANTRKEDPLHKIKDDPRVTRVGRFIRRWSIDELPQLFNVIKGDISLVGPRPHMTMETAKYESHHKKVLTIKPGITGLAQISGRSDLSFEEEVKLDTYYIENWSFLLDSAILLRTPLAVIRGRKVE</sequence>
<accession>A0A2M6WCX6</accession>
<protein>
    <recommendedName>
        <fullName evidence="8">Bacterial sugar transferase domain-containing protein</fullName>
    </recommendedName>
</protein>
<evidence type="ECO:0000256" key="4">
    <source>
        <dbReference type="ARBA" id="ARBA00022692"/>
    </source>
</evidence>
<keyword evidence="4 7" id="KW-0812">Transmembrane</keyword>
<feature type="transmembrane region" description="Helical" evidence="7">
    <location>
        <begin position="50"/>
        <end position="74"/>
    </location>
</feature>
<evidence type="ECO:0000256" key="2">
    <source>
        <dbReference type="ARBA" id="ARBA00006464"/>
    </source>
</evidence>
<dbReference type="AlphaFoldDB" id="A0A2M6WCX6"/>
<dbReference type="EMBL" id="PFBO01000038">
    <property type="protein sequence ID" value="PIT90594.1"/>
    <property type="molecule type" value="Genomic_DNA"/>
</dbReference>
<name>A0A2M6WCX6_9BACT</name>
<dbReference type="InterPro" id="IPR017475">
    <property type="entry name" value="EPS_sugar_tfrase"/>
</dbReference>
<feature type="transmembrane region" description="Helical" evidence="7">
    <location>
        <begin position="7"/>
        <end position="30"/>
    </location>
</feature>
<comment type="similarity">
    <text evidence="2">Belongs to the bacterial sugar transferase family.</text>
</comment>
<dbReference type="GO" id="GO:0016020">
    <property type="term" value="C:membrane"/>
    <property type="evidence" value="ECO:0007669"/>
    <property type="project" value="UniProtKB-SubCell"/>
</dbReference>
<evidence type="ECO:0000256" key="5">
    <source>
        <dbReference type="ARBA" id="ARBA00022989"/>
    </source>
</evidence>
<feature type="transmembrane region" description="Helical" evidence="7">
    <location>
        <begin position="86"/>
        <end position="106"/>
    </location>
</feature>
<evidence type="ECO:0000256" key="3">
    <source>
        <dbReference type="ARBA" id="ARBA00022679"/>
    </source>
</evidence>
<evidence type="ECO:0000259" key="8">
    <source>
        <dbReference type="Pfam" id="PF02397"/>
    </source>
</evidence>
<dbReference type="PANTHER" id="PTHR30576">
    <property type="entry name" value="COLANIC BIOSYNTHESIS UDP-GLUCOSE LIPID CARRIER TRANSFERASE"/>
    <property type="match status" value="1"/>
</dbReference>
<feature type="domain" description="Bacterial sugar transferase" evidence="8">
    <location>
        <begin position="271"/>
        <end position="474"/>
    </location>
</feature>
<dbReference type="PANTHER" id="PTHR30576:SF10">
    <property type="entry name" value="SLL5057 PROTEIN"/>
    <property type="match status" value="1"/>
</dbReference>
<dbReference type="InterPro" id="IPR003362">
    <property type="entry name" value="Bact_transf"/>
</dbReference>
<keyword evidence="6 7" id="KW-0472">Membrane</keyword>
<organism evidence="9 10">
    <name type="scientific">Candidatus Komeilibacteria bacterium CG10_big_fil_rev_8_21_14_0_10_41_13</name>
    <dbReference type="NCBI Taxonomy" id="1974476"/>
    <lineage>
        <taxon>Bacteria</taxon>
        <taxon>Candidatus Komeiliibacteriota</taxon>
    </lineage>
</organism>
<proteinExistence type="inferred from homology"/>
<feature type="transmembrane region" description="Helical" evidence="7">
    <location>
        <begin position="276"/>
        <end position="297"/>
    </location>
</feature>
<evidence type="ECO:0000256" key="7">
    <source>
        <dbReference type="SAM" id="Phobius"/>
    </source>
</evidence>
<feature type="transmembrane region" description="Helical" evidence="7">
    <location>
        <begin position="118"/>
        <end position="135"/>
    </location>
</feature>
<evidence type="ECO:0000256" key="1">
    <source>
        <dbReference type="ARBA" id="ARBA00004141"/>
    </source>
</evidence>
<keyword evidence="3" id="KW-0808">Transferase</keyword>
<evidence type="ECO:0000313" key="10">
    <source>
        <dbReference type="Proteomes" id="UP000230543"/>
    </source>
</evidence>
<dbReference type="GO" id="GO:0016780">
    <property type="term" value="F:phosphotransferase activity, for other substituted phosphate groups"/>
    <property type="evidence" value="ECO:0007669"/>
    <property type="project" value="TreeGrafter"/>
</dbReference>
<evidence type="ECO:0000256" key="6">
    <source>
        <dbReference type="ARBA" id="ARBA00023136"/>
    </source>
</evidence>
<gene>
    <name evidence="9" type="ORF">COU22_01250</name>
</gene>
<dbReference type="NCBIfam" id="TIGR03025">
    <property type="entry name" value="EPS_sugtrans"/>
    <property type="match status" value="1"/>
</dbReference>
<reference evidence="10" key="1">
    <citation type="submission" date="2017-09" db="EMBL/GenBank/DDBJ databases">
        <title>Depth-based differentiation of microbial function through sediment-hosted aquifers and enrichment of novel symbionts in the deep terrestrial subsurface.</title>
        <authorList>
            <person name="Probst A.J."/>
            <person name="Ladd B."/>
            <person name="Jarett J.K."/>
            <person name="Geller-Mcgrath D.E."/>
            <person name="Sieber C.M.K."/>
            <person name="Emerson J.B."/>
            <person name="Anantharaman K."/>
            <person name="Thomas B.C."/>
            <person name="Malmstrom R."/>
            <person name="Stieglmeier M."/>
            <person name="Klingl A."/>
            <person name="Woyke T."/>
            <person name="Ryan C.M."/>
            <person name="Banfield J.F."/>
        </authorList>
    </citation>
    <scope>NUCLEOTIDE SEQUENCE [LARGE SCALE GENOMIC DNA]</scope>
</reference>
<comment type="subcellular location">
    <subcellularLocation>
        <location evidence="1">Membrane</location>
        <topology evidence="1">Multi-pass membrane protein</topology>
    </subcellularLocation>
</comment>
<dbReference type="Pfam" id="PF02397">
    <property type="entry name" value="Bac_transf"/>
    <property type="match status" value="1"/>
</dbReference>